<dbReference type="PANTHER" id="PTHR43855:SF1">
    <property type="entry name" value="THIOSULFATE SULFURTRANSFERASE"/>
    <property type="match status" value="1"/>
</dbReference>
<keyword evidence="2" id="KW-0677">Repeat</keyword>
<dbReference type="EC" id="2.8.1.1" evidence="1"/>
<reference evidence="6" key="1">
    <citation type="thesis" date="2015" institute="Rutgers" country="The State University of New Jersey, 14 College Farm Rd., New Brunswick, NJ, USA">
        <title>Ammonia toxicity in bacteria and its implications for treatment of and resource recovery from highly nitrogenous organic wastes.</title>
        <authorList>
            <person name="Luther A.K."/>
        </authorList>
    </citation>
    <scope>NUCLEOTIDE SEQUENCE</scope>
    <source>
        <strain evidence="6">RT-10B</strain>
    </source>
</reference>
<dbReference type="Pfam" id="PF00581">
    <property type="entry name" value="Rhodanese"/>
    <property type="match status" value="2"/>
</dbReference>
<evidence type="ECO:0000256" key="4">
    <source>
        <dbReference type="SAM" id="SignalP"/>
    </source>
</evidence>
<feature type="domain" description="Rhodanese" evidence="5">
    <location>
        <begin position="54"/>
        <end position="169"/>
    </location>
</feature>
<gene>
    <name evidence="6" type="ORF">UF10_00685</name>
</gene>
<organism evidence="6 7">
    <name type="scientific">Peptostreptococcus russellii</name>
    <dbReference type="NCBI Taxonomy" id="215200"/>
    <lineage>
        <taxon>Bacteria</taxon>
        <taxon>Bacillati</taxon>
        <taxon>Bacillota</taxon>
        <taxon>Clostridia</taxon>
        <taxon>Peptostreptococcales</taxon>
        <taxon>Peptostreptococcaceae</taxon>
        <taxon>Peptostreptococcus</taxon>
    </lineage>
</organism>
<dbReference type="GO" id="GO:0004792">
    <property type="term" value="F:thiosulfate-cyanide sulfurtransferase activity"/>
    <property type="evidence" value="ECO:0007669"/>
    <property type="project" value="UniProtKB-EC"/>
</dbReference>
<dbReference type="PANTHER" id="PTHR43855">
    <property type="entry name" value="THIOSULFATE SULFURTRANSFERASE"/>
    <property type="match status" value="1"/>
</dbReference>
<evidence type="ECO:0000256" key="2">
    <source>
        <dbReference type="ARBA" id="ARBA00022737"/>
    </source>
</evidence>
<keyword evidence="7" id="KW-1185">Reference proteome</keyword>
<dbReference type="Gene3D" id="3.40.250.10">
    <property type="entry name" value="Rhodanese-like domain"/>
    <property type="match status" value="2"/>
</dbReference>
<protein>
    <recommendedName>
        <fullName evidence="1">thiosulfate sulfurtransferase</fullName>
        <ecNumber evidence="1">2.8.1.1</ecNumber>
    </recommendedName>
</protein>
<comment type="catalytic activity">
    <reaction evidence="3">
        <text>thiosulfate + hydrogen cyanide = thiocyanate + sulfite + 2 H(+)</text>
        <dbReference type="Rhea" id="RHEA:16881"/>
        <dbReference type="ChEBI" id="CHEBI:15378"/>
        <dbReference type="ChEBI" id="CHEBI:17359"/>
        <dbReference type="ChEBI" id="CHEBI:18022"/>
        <dbReference type="ChEBI" id="CHEBI:18407"/>
        <dbReference type="ChEBI" id="CHEBI:33542"/>
        <dbReference type="EC" id="2.8.1.1"/>
    </reaction>
</comment>
<dbReference type="Proteomes" id="UP000241434">
    <property type="component" value="Unassembled WGS sequence"/>
</dbReference>
<dbReference type="AlphaFoldDB" id="A0A2P7Q2W9"/>
<dbReference type="RefSeq" id="WP_106775933.1">
    <property type="nucleotide sequence ID" value="NZ_JYGE01000001.1"/>
</dbReference>
<evidence type="ECO:0000256" key="3">
    <source>
        <dbReference type="ARBA" id="ARBA00047549"/>
    </source>
</evidence>
<evidence type="ECO:0000313" key="6">
    <source>
        <dbReference type="EMBL" id="PSJ32314.1"/>
    </source>
</evidence>
<evidence type="ECO:0000256" key="1">
    <source>
        <dbReference type="ARBA" id="ARBA00012245"/>
    </source>
</evidence>
<dbReference type="InterPro" id="IPR051126">
    <property type="entry name" value="Thiosulfate_sulfurtransferase"/>
</dbReference>
<dbReference type="InterPro" id="IPR036873">
    <property type="entry name" value="Rhodanese-like_dom_sf"/>
</dbReference>
<feature type="signal peptide" evidence="4">
    <location>
        <begin position="1"/>
        <end position="18"/>
    </location>
</feature>
<evidence type="ECO:0000259" key="5">
    <source>
        <dbReference type="PROSITE" id="PS50206"/>
    </source>
</evidence>
<accession>A0A2P7Q2W9</accession>
<dbReference type="SMART" id="SM00450">
    <property type="entry name" value="RHOD"/>
    <property type="match status" value="2"/>
</dbReference>
<dbReference type="OrthoDB" id="9770030at2"/>
<evidence type="ECO:0000313" key="7">
    <source>
        <dbReference type="Proteomes" id="UP000241434"/>
    </source>
</evidence>
<dbReference type="PROSITE" id="PS51257">
    <property type="entry name" value="PROKAR_LIPOPROTEIN"/>
    <property type="match status" value="1"/>
</dbReference>
<name>A0A2P7Q2W9_9FIRM</name>
<comment type="caution">
    <text evidence="6">The sequence shown here is derived from an EMBL/GenBank/DDBJ whole genome shotgun (WGS) entry which is preliminary data.</text>
</comment>
<dbReference type="CDD" id="cd01449">
    <property type="entry name" value="TST_Repeat_2"/>
    <property type="match status" value="1"/>
</dbReference>
<keyword evidence="4" id="KW-0732">Signal</keyword>
<feature type="domain" description="Rhodanese" evidence="5">
    <location>
        <begin position="198"/>
        <end position="306"/>
    </location>
</feature>
<dbReference type="InterPro" id="IPR001763">
    <property type="entry name" value="Rhodanese-like_dom"/>
</dbReference>
<feature type="chain" id="PRO_5038683732" description="thiosulfate sulfurtransferase" evidence="4">
    <location>
        <begin position="19"/>
        <end position="309"/>
    </location>
</feature>
<proteinExistence type="predicted"/>
<dbReference type="PROSITE" id="PS50206">
    <property type="entry name" value="RHODANESE_3"/>
    <property type="match status" value="2"/>
</dbReference>
<dbReference type="EMBL" id="JYGE01000001">
    <property type="protein sequence ID" value="PSJ32314.1"/>
    <property type="molecule type" value="Genomic_DNA"/>
</dbReference>
<dbReference type="SUPFAM" id="SSF52821">
    <property type="entry name" value="Rhodanese/Cell cycle control phosphatase"/>
    <property type="match status" value="2"/>
</dbReference>
<sequence>MKKILTAILLTACLSLIACNSNDTTTEKKSENNTSQTELFKGDYVVSADYVKDNLNDITLIDARGEKAAKKESVKGAIPLDWQYLATTETGEPGDENWGCILDKEELGKRLSEKGVSMDKAVVLFASADQGWGEDGRIAWELMASGYKDVKIVDGGYNAIKLAGVETQKGQTDIKPANVKIDSIDNSGIINTEELKKDYDKYKIIDVREKDEYDGATKYGEKNGGHLPGAININFTSLFNEDGYLKSNDELKKIFKEKGIEPSDNVVTYCTAGIRSAHMKLVLNMLGYDNVKNYDESFYRWSAVEKLEK</sequence>